<dbReference type="AlphaFoldDB" id="A0A812MC96"/>
<reference evidence="2" key="1">
    <citation type="submission" date="2021-02" db="EMBL/GenBank/DDBJ databases">
        <authorList>
            <person name="Dougan E. K."/>
            <person name="Rhodes N."/>
            <person name="Thang M."/>
            <person name="Chan C."/>
        </authorList>
    </citation>
    <scope>NUCLEOTIDE SEQUENCE</scope>
</reference>
<evidence type="ECO:0000256" key="1">
    <source>
        <dbReference type="SAM" id="Coils"/>
    </source>
</evidence>
<organism evidence="2 3">
    <name type="scientific">Symbiodinium pilosum</name>
    <name type="common">Dinoflagellate</name>
    <dbReference type="NCBI Taxonomy" id="2952"/>
    <lineage>
        <taxon>Eukaryota</taxon>
        <taxon>Sar</taxon>
        <taxon>Alveolata</taxon>
        <taxon>Dinophyceae</taxon>
        <taxon>Suessiales</taxon>
        <taxon>Symbiodiniaceae</taxon>
        <taxon>Symbiodinium</taxon>
    </lineage>
</organism>
<evidence type="ECO:0000313" key="2">
    <source>
        <dbReference type="EMBL" id="CAE7259304.1"/>
    </source>
</evidence>
<name>A0A812MC96_SYMPI</name>
<feature type="coiled-coil region" evidence="1">
    <location>
        <begin position="211"/>
        <end position="265"/>
    </location>
</feature>
<sequence>MVKVFLSGATAECEFECVGPDGIGTCVHCRPIMACAVKVSDLEFLADTGSEEDLLSTTDKRRCYPRSEPQTADSPVNLIAADGPTSADKVAKVTVPELNSNVDFFLLNSSLPVVSVGKRCLDERYGFIGRKPFFVRPDGSKLRCRLCGRVSVIGGGSGGYALPAKSKVNSGAQALSEAPSRPSVDDDDADLDEWLDELGRQGIEEDDMKRYADLLEKVEDAKRRRAAAEAMDAEWEKLRKKTCWLEEKVRECDDVAQEARKSNAKVHFGRKILDAYGLWLATRLLEAAGGC</sequence>
<gene>
    <name evidence="2" type="ORF">SPIL2461_LOCUS5384</name>
</gene>
<keyword evidence="3" id="KW-1185">Reference proteome</keyword>
<dbReference type="Proteomes" id="UP000649617">
    <property type="component" value="Unassembled WGS sequence"/>
</dbReference>
<comment type="caution">
    <text evidence="2">The sequence shown here is derived from an EMBL/GenBank/DDBJ whole genome shotgun (WGS) entry which is preliminary data.</text>
</comment>
<dbReference type="EMBL" id="CAJNIZ010007574">
    <property type="protein sequence ID" value="CAE7259304.1"/>
    <property type="molecule type" value="Genomic_DNA"/>
</dbReference>
<accession>A0A812MC96</accession>
<evidence type="ECO:0000313" key="3">
    <source>
        <dbReference type="Proteomes" id="UP000649617"/>
    </source>
</evidence>
<proteinExistence type="predicted"/>
<keyword evidence="1" id="KW-0175">Coiled coil</keyword>
<protein>
    <submittedName>
        <fullName evidence="2">Uncharacterized protein</fullName>
    </submittedName>
</protein>